<protein>
    <submittedName>
        <fullName evidence="1">Uncharacterized protein</fullName>
    </submittedName>
</protein>
<gene>
    <name evidence="1" type="ORF">O1611_g7868</name>
</gene>
<evidence type="ECO:0000313" key="2">
    <source>
        <dbReference type="Proteomes" id="UP001153332"/>
    </source>
</evidence>
<reference evidence="1" key="1">
    <citation type="submission" date="2022-12" db="EMBL/GenBank/DDBJ databases">
        <title>Genome Sequence of Lasiodiplodia mahajangana.</title>
        <authorList>
            <person name="Buettner E."/>
        </authorList>
    </citation>
    <scope>NUCLEOTIDE SEQUENCE</scope>
    <source>
        <strain evidence="1">VT137</strain>
    </source>
</reference>
<dbReference type="Proteomes" id="UP001153332">
    <property type="component" value="Unassembled WGS sequence"/>
</dbReference>
<organism evidence="1 2">
    <name type="scientific">Lasiodiplodia mahajangana</name>
    <dbReference type="NCBI Taxonomy" id="1108764"/>
    <lineage>
        <taxon>Eukaryota</taxon>
        <taxon>Fungi</taxon>
        <taxon>Dikarya</taxon>
        <taxon>Ascomycota</taxon>
        <taxon>Pezizomycotina</taxon>
        <taxon>Dothideomycetes</taxon>
        <taxon>Dothideomycetes incertae sedis</taxon>
        <taxon>Botryosphaeriales</taxon>
        <taxon>Botryosphaeriaceae</taxon>
        <taxon>Lasiodiplodia</taxon>
    </lineage>
</organism>
<sequence>MSSQDRHQQSNSCSAFAMTVDLPSQGTPGNLTSDEERKLQEAWIHLLRLCDVDNPEKVGSQSPTPDLTGLLRQHLPGQSPESIRRGFWDFALMEHPDALVLRFLRARKWDVEKAMIMLVSVINWRHDRNIIDTIIRTGEAVGLKEHLSADDEGFIAQYRSGKSYVHGADRENRLVYIIKARLHSPHMQSGKAMETYVLHNIESLRVRLMLPNDKCCLIFDLTGFGVRNMDFHVIKFLVSVFEARYPETLGIVLIHNAPFVFWGIWNIIKGWLDPVIASKINFTRSSADLLRFISEENLQTCFGGNDAWEYEYVEPVEGENAKLDDEEKKAEIEREREKLIREFELETIEWASLPTDRSSGEEKPSRRIEIVDQLSENYWRLDPYIRARTYFHRIGMARDS</sequence>
<comment type="caution">
    <text evidence="1">The sequence shown here is derived from an EMBL/GenBank/DDBJ whole genome shotgun (WGS) entry which is preliminary data.</text>
</comment>
<proteinExistence type="predicted"/>
<keyword evidence="2" id="KW-1185">Reference proteome</keyword>
<dbReference type="EMBL" id="JAPUUL010002184">
    <property type="protein sequence ID" value="KAJ8125772.1"/>
    <property type="molecule type" value="Genomic_DNA"/>
</dbReference>
<name>A0ACC2JEN9_9PEZI</name>
<evidence type="ECO:0000313" key="1">
    <source>
        <dbReference type="EMBL" id="KAJ8125772.1"/>
    </source>
</evidence>
<accession>A0ACC2JEN9</accession>